<name>A0ABU6FTY5_9PROT</name>
<reference evidence="1 2" key="1">
    <citation type="submission" date="2022-11" db="EMBL/GenBank/DDBJ databases">
        <title>Comparative genomics analysis of Acidithiobacillus ferriphilus.</title>
        <authorList>
            <person name="Ma L."/>
        </authorList>
    </citation>
    <scope>NUCLEOTIDE SEQUENCE [LARGE SCALE GENOMIC DNA]</scope>
    <source>
        <strain evidence="1 2">DY15</strain>
    </source>
</reference>
<comment type="caution">
    <text evidence="1">The sequence shown here is derived from an EMBL/GenBank/DDBJ whole genome shotgun (WGS) entry which is preliminary data.</text>
</comment>
<evidence type="ECO:0000313" key="1">
    <source>
        <dbReference type="EMBL" id="MEB8515525.1"/>
    </source>
</evidence>
<sequence>MQVVSISGESHVDGVFQCGSGQRDQLGGYGLRKINFVAHCTTDPANEYLQGEPLSERQDDGYRDCGENRWGWRRTGHALSAVVFFPPFPAAGTRAISGTLLPPSGCRPGVALIERFIDERKIRDDIAQNGLFQCRPYLIRRANSS</sequence>
<dbReference type="EMBL" id="JAQGFR010000303">
    <property type="protein sequence ID" value="MEB8515525.1"/>
    <property type="molecule type" value="Genomic_DNA"/>
</dbReference>
<organism evidence="1 2">
    <name type="scientific">Acidithiobacillus ferriphilus</name>
    <dbReference type="NCBI Taxonomy" id="1689834"/>
    <lineage>
        <taxon>Bacteria</taxon>
        <taxon>Pseudomonadati</taxon>
        <taxon>Pseudomonadota</taxon>
        <taxon>Acidithiobacillia</taxon>
        <taxon>Acidithiobacillales</taxon>
        <taxon>Acidithiobacillaceae</taxon>
        <taxon>Acidithiobacillus</taxon>
    </lineage>
</organism>
<gene>
    <name evidence="1" type="ORF">OW717_15925</name>
</gene>
<keyword evidence="2" id="KW-1185">Reference proteome</keyword>
<dbReference type="RefSeq" id="WP_196762918.1">
    <property type="nucleotide sequence ID" value="NZ_JAAZTX010000045.1"/>
</dbReference>
<protein>
    <submittedName>
        <fullName evidence="1">Uncharacterized protein</fullName>
    </submittedName>
</protein>
<evidence type="ECO:0000313" key="2">
    <source>
        <dbReference type="Proteomes" id="UP001308776"/>
    </source>
</evidence>
<dbReference type="Proteomes" id="UP001308776">
    <property type="component" value="Unassembled WGS sequence"/>
</dbReference>
<accession>A0ABU6FTY5</accession>
<proteinExistence type="predicted"/>